<dbReference type="EMBL" id="WESC01000039">
    <property type="protein sequence ID" value="KAB7738375.1"/>
    <property type="molecule type" value="Genomic_DNA"/>
</dbReference>
<feature type="non-terminal residue" evidence="1">
    <location>
        <position position="107"/>
    </location>
</feature>
<proteinExistence type="predicted"/>
<reference evidence="1 2" key="1">
    <citation type="submission" date="2019-09" db="EMBL/GenBank/DDBJ databases">
        <title>Parvibaculum sedimenti sp. nov., isolated from sediment.</title>
        <authorList>
            <person name="Wang Y."/>
        </authorList>
    </citation>
    <scope>NUCLEOTIDE SEQUENCE [LARGE SCALE GENOMIC DNA]</scope>
    <source>
        <strain evidence="1 2">HXT-9</strain>
    </source>
</reference>
<dbReference type="Proteomes" id="UP000468901">
    <property type="component" value="Unassembled WGS sequence"/>
</dbReference>
<protein>
    <submittedName>
        <fullName evidence="1">Uncharacterized protein</fullName>
    </submittedName>
</protein>
<comment type="caution">
    <text evidence="1">The sequence shown here is derived from an EMBL/GenBank/DDBJ whole genome shotgun (WGS) entry which is preliminary data.</text>
</comment>
<name>A0A6N6VCA5_9HYPH</name>
<sequence>MTVQYIRSSSGELSFDVHQHFHAVTSPASKLRYTIVPTGGKQARFAGRVAVQPMIDLSAYRQKAVIDWLEIKVFLRDKTQGVSGVLPPHYLWRRDLRSPFDGRLQGV</sequence>
<gene>
    <name evidence="1" type="ORF">F2P47_17540</name>
</gene>
<dbReference type="AlphaFoldDB" id="A0A6N6VCA5"/>
<accession>A0A6N6VCA5</accession>
<keyword evidence="2" id="KW-1185">Reference proteome</keyword>
<organism evidence="1 2">
    <name type="scientific">Parvibaculum sedimenti</name>
    <dbReference type="NCBI Taxonomy" id="2608632"/>
    <lineage>
        <taxon>Bacteria</taxon>
        <taxon>Pseudomonadati</taxon>
        <taxon>Pseudomonadota</taxon>
        <taxon>Alphaproteobacteria</taxon>
        <taxon>Hyphomicrobiales</taxon>
        <taxon>Parvibaculaceae</taxon>
        <taxon>Parvibaculum</taxon>
    </lineage>
</organism>
<evidence type="ECO:0000313" key="2">
    <source>
        <dbReference type="Proteomes" id="UP000468901"/>
    </source>
</evidence>
<evidence type="ECO:0000313" key="1">
    <source>
        <dbReference type="EMBL" id="KAB7738375.1"/>
    </source>
</evidence>